<proteinExistence type="predicted"/>
<gene>
    <name evidence="1" type="ORF">GCM10009682_38360</name>
</gene>
<dbReference type="EMBL" id="BAAALT010000122">
    <property type="protein sequence ID" value="GAA1813497.1"/>
    <property type="molecule type" value="Genomic_DNA"/>
</dbReference>
<evidence type="ECO:0000313" key="1">
    <source>
        <dbReference type="EMBL" id="GAA1813497.1"/>
    </source>
</evidence>
<keyword evidence="2" id="KW-1185">Reference proteome</keyword>
<dbReference type="InterPro" id="IPR016181">
    <property type="entry name" value="Acyl_CoA_acyltransferase"/>
</dbReference>
<dbReference type="Gene3D" id="3.40.630.30">
    <property type="match status" value="1"/>
</dbReference>
<comment type="caution">
    <text evidence="1">The sequence shown here is derived from an EMBL/GenBank/DDBJ whole genome shotgun (WGS) entry which is preliminary data.</text>
</comment>
<dbReference type="RefSeq" id="WP_344133810.1">
    <property type="nucleotide sequence ID" value="NZ_BAAALT010000122.1"/>
</dbReference>
<sequence>MSGDVHAFLAAAGEFLGARPVDHTTLLTEAAYLAARPSDDADQLYGWWRADDGMVAGAFLRAPGHDPVLSSMPDEAVTALAATLPTLPPVGVDGGLADVAVDAWRRGGVALTEQSRVRLYRLDRLRAPMPPPGRPRPADDGDRDLLVSWYEALMAAHPGDPSELAYVVDDPLSYGGIVLWEVDGVPTAMAGRSRVVEGMARLGAVYSVDDPRHGDAAFVAACAAASRIADDVLVFAGAADHTADAAYRRWGFEPVVDRVLLAT</sequence>
<dbReference type="Proteomes" id="UP001500218">
    <property type="component" value="Unassembled WGS sequence"/>
</dbReference>
<evidence type="ECO:0008006" key="3">
    <source>
        <dbReference type="Google" id="ProtNLM"/>
    </source>
</evidence>
<name>A0ABN2M871_9ACTN</name>
<reference evidence="1 2" key="1">
    <citation type="journal article" date="2019" name="Int. J. Syst. Evol. Microbiol.">
        <title>The Global Catalogue of Microorganisms (GCM) 10K type strain sequencing project: providing services to taxonomists for standard genome sequencing and annotation.</title>
        <authorList>
            <consortium name="The Broad Institute Genomics Platform"/>
            <consortium name="The Broad Institute Genome Sequencing Center for Infectious Disease"/>
            <person name="Wu L."/>
            <person name="Ma J."/>
        </authorList>
    </citation>
    <scope>NUCLEOTIDE SEQUENCE [LARGE SCALE GENOMIC DNA]</scope>
    <source>
        <strain evidence="1 2">JCM 13250</strain>
    </source>
</reference>
<accession>A0ABN2M871</accession>
<organism evidence="1 2">
    <name type="scientific">Luedemannella flava</name>
    <dbReference type="NCBI Taxonomy" id="349316"/>
    <lineage>
        <taxon>Bacteria</taxon>
        <taxon>Bacillati</taxon>
        <taxon>Actinomycetota</taxon>
        <taxon>Actinomycetes</taxon>
        <taxon>Micromonosporales</taxon>
        <taxon>Micromonosporaceae</taxon>
        <taxon>Luedemannella</taxon>
    </lineage>
</organism>
<evidence type="ECO:0000313" key="2">
    <source>
        <dbReference type="Proteomes" id="UP001500218"/>
    </source>
</evidence>
<dbReference type="SUPFAM" id="SSF55729">
    <property type="entry name" value="Acyl-CoA N-acyltransferases (Nat)"/>
    <property type="match status" value="1"/>
</dbReference>
<protein>
    <recommendedName>
        <fullName evidence="3">N-acetyltransferase domain-containing protein</fullName>
    </recommendedName>
</protein>